<evidence type="ECO:0000313" key="2">
    <source>
        <dbReference type="EnsemblMetazoa" id="Aqu2.1.19797_001"/>
    </source>
</evidence>
<evidence type="ECO:0000256" key="1">
    <source>
        <dbReference type="SAM" id="Phobius"/>
    </source>
</evidence>
<protein>
    <submittedName>
        <fullName evidence="2">Uncharacterized protein</fullName>
    </submittedName>
</protein>
<dbReference type="InParanoid" id="A0A1X7TWG1"/>
<feature type="transmembrane region" description="Helical" evidence="1">
    <location>
        <begin position="35"/>
        <end position="56"/>
    </location>
</feature>
<keyword evidence="1" id="KW-0472">Membrane</keyword>
<dbReference type="AlphaFoldDB" id="A0A1X7TWG1"/>
<feature type="transmembrane region" description="Helical" evidence="1">
    <location>
        <begin position="6"/>
        <end position="23"/>
    </location>
</feature>
<organism evidence="2">
    <name type="scientific">Amphimedon queenslandica</name>
    <name type="common">Sponge</name>
    <dbReference type="NCBI Taxonomy" id="400682"/>
    <lineage>
        <taxon>Eukaryota</taxon>
        <taxon>Metazoa</taxon>
        <taxon>Porifera</taxon>
        <taxon>Demospongiae</taxon>
        <taxon>Heteroscleromorpha</taxon>
        <taxon>Haplosclerida</taxon>
        <taxon>Niphatidae</taxon>
        <taxon>Amphimedon</taxon>
    </lineage>
</organism>
<accession>A0A1X7TWG1</accession>
<dbReference type="EnsemblMetazoa" id="Aqu2.1.19797_001">
    <property type="protein sequence ID" value="Aqu2.1.19797_001"/>
    <property type="gene ID" value="Aqu2.1.19797"/>
</dbReference>
<keyword evidence="1" id="KW-1133">Transmembrane helix</keyword>
<proteinExistence type="predicted"/>
<reference evidence="2" key="1">
    <citation type="submission" date="2017-05" db="UniProtKB">
        <authorList>
            <consortium name="EnsemblMetazoa"/>
        </authorList>
    </citation>
    <scope>IDENTIFICATION</scope>
</reference>
<feature type="transmembrane region" description="Helical" evidence="1">
    <location>
        <begin position="132"/>
        <end position="149"/>
    </location>
</feature>
<keyword evidence="1" id="KW-0812">Transmembrane</keyword>
<sequence length="154" mass="18395">MCAVMFLQLLMIVAITGRFLYEYRQKNIIKNSWQLWYMMIFTYLMPLIGMLMFFLVHQFWTSKLPVDIVCDLMSELQTKGKDSNRRKNKTDTTVEQVMTYLGNDQFIDDYKKLKNIWLPERLVYPFISPPRVAALSLYIGAFVGFFYKLNVQWI</sequence>
<name>A0A1X7TWG1_AMPQE</name>